<accession>A0A0F9J5B6</accession>
<proteinExistence type="predicted"/>
<evidence type="ECO:0000313" key="2">
    <source>
        <dbReference type="EMBL" id="KKM27569.1"/>
    </source>
</evidence>
<comment type="caution">
    <text evidence="2">The sequence shown here is derived from an EMBL/GenBank/DDBJ whole genome shotgun (WGS) entry which is preliminary data.</text>
</comment>
<feature type="region of interest" description="Disordered" evidence="1">
    <location>
        <begin position="1"/>
        <end position="21"/>
    </location>
</feature>
<dbReference type="AlphaFoldDB" id="A0A0F9J5B6"/>
<dbReference type="EMBL" id="LAZR01012297">
    <property type="protein sequence ID" value="KKM27569.1"/>
    <property type="molecule type" value="Genomic_DNA"/>
</dbReference>
<feature type="region of interest" description="Disordered" evidence="1">
    <location>
        <begin position="78"/>
        <end position="101"/>
    </location>
</feature>
<evidence type="ECO:0000256" key="1">
    <source>
        <dbReference type="SAM" id="MobiDB-lite"/>
    </source>
</evidence>
<sequence>MPPKGFKSSPETKALLSKRRRAHIAQHEDSCLCLAGKFKAGHVSATKGLVMTSGQRAKYRGPKSLEHRVALSIAAKKRYSEPAERERQSKQQQKRWQDPDLLARHSETIKEHWARDPERRFNPGYVNPSSLGWAMIDFLIDAGFEVIIPEVQFGRARVDVLLAEEWVVFEADESHHKKTKEQDTLRDDYLMLKYQLPVIRLSEEDLAPWREKESE</sequence>
<name>A0A0F9J5B6_9ZZZZ</name>
<gene>
    <name evidence="2" type="ORF">LCGC14_1573420</name>
</gene>
<protein>
    <recommendedName>
        <fullName evidence="3">DUF559 domain-containing protein</fullName>
    </recommendedName>
</protein>
<evidence type="ECO:0008006" key="3">
    <source>
        <dbReference type="Google" id="ProtNLM"/>
    </source>
</evidence>
<reference evidence="2" key="1">
    <citation type="journal article" date="2015" name="Nature">
        <title>Complex archaea that bridge the gap between prokaryotes and eukaryotes.</title>
        <authorList>
            <person name="Spang A."/>
            <person name="Saw J.H."/>
            <person name="Jorgensen S.L."/>
            <person name="Zaremba-Niedzwiedzka K."/>
            <person name="Martijn J."/>
            <person name="Lind A.E."/>
            <person name="van Eijk R."/>
            <person name="Schleper C."/>
            <person name="Guy L."/>
            <person name="Ettema T.J."/>
        </authorList>
    </citation>
    <scope>NUCLEOTIDE SEQUENCE</scope>
</reference>
<organism evidence="2">
    <name type="scientific">marine sediment metagenome</name>
    <dbReference type="NCBI Taxonomy" id="412755"/>
    <lineage>
        <taxon>unclassified sequences</taxon>
        <taxon>metagenomes</taxon>
        <taxon>ecological metagenomes</taxon>
    </lineage>
</organism>